<keyword evidence="3" id="KW-1185">Reference proteome</keyword>
<sequence>MGLEAHKILSGIEEEMKERG</sequence>
<feature type="region of interest" description="Disordered" evidence="1">
    <location>
        <begin position="1"/>
        <end position="20"/>
    </location>
</feature>
<name>A0A835CL40_9FABA</name>
<protein>
    <submittedName>
        <fullName evidence="2">Uncharacterized protein</fullName>
    </submittedName>
</protein>
<dbReference type="EMBL" id="JAAIUW010000001">
    <property type="protein sequence ID" value="KAF7845431.1"/>
    <property type="molecule type" value="Genomic_DNA"/>
</dbReference>
<reference evidence="2" key="1">
    <citation type="submission" date="2020-09" db="EMBL/GenBank/DDBJ databases">
        <title>Genome-Enabled Discovery of Anthraquinone Biosynthesis in Senna tora.</title>
        <authorList>
            <person name="Kang S.-H."/>
            <person name="Pandey R.P."/>
            <person name="Lee C.-M."/>
            <person name="Sim J.-S."/>
            <person name="Jeong J.-T."/>
            <person name="Choi B.-S."/>
            <person name="Jung M."/>
            <person name="Ginzburg D."/>
            <person name="Zhao K."/>
            <person name="Won S.Y."/>
            <person name="Oh T.-J."/>
            <person name="Yu Y."/>
            <person name="Kim N.-H."/>
            <person name="Lee O.R."/>
            <person name="Lee T.-H."/>
            <person name="Bashyal P."/>
            <person name="Kim T.-S."/>
            <person name="Lee W.-H."/>
            <person name="Kawkins C."/>
            <person name="Kim C.-K."/>
            <person name="Kim J.S."/>
            <person name="Ahn B.O."/>
            <person name="Rhee S.Y."/>
            <person name="Sohng J.K."/>
        </authorList>
    </citation>
    <scope>NUCLEOTIDE SEQUENCE</scope>
    <source>
        <tissue evidence="2">Leaf</tissue>
    </source>
</reference>
<accession>A0A835CL40</accession>
<organism evidence="2 3">
    <name type="scientific">Senna tora</name>
    <dbReference type="NCBI Taxonomy" id="362788"/>
    <lineage>
        <taxon>Eukaryota</taxon>
        <taxon>Viridiplantae</taxon>
        <taxon>Streptophyta</taxon>
        <taxon>Embryophyta</taxon>
        <taxon>Tracheophyta</taxon>
        <taxon>Spermatophyta</taxon>
        <taxon>Magnoliopsida</taxon>
        <taxon>eudicotyledons</taxon>
        <taxon>Gunneridae</taxon>
        <taxon>Pentapetalae</taxon>
        <taxon>rosids</taxon>
        <taxon>fabids</taxon>
        <taxon>Fabales</taxon>
        <taxon>Fabaceae</taxon>
        <taxon>Caesalpinioideae</taxon>
        <taxon>Cassia clade</taxon>
        <taxon>Senna</taxon>
    </lineage>
</organism>
<evidence type="ECO:0000313" key="3">
    <source>
        <dbReference type="Proteomes" id="UP000634136"/>
    </source>
</evidence>
<gene>
    <name evidence="2" type="ORF">G2W53_002336</name>
</gene>
<proteinExistence type="predicted"/>
<dbReference type="Proteomes" id="UP000634136">
    <property type="component" value="Unassembled WGS sequence"/>
</dbReference>
<evidence type="ECO:0000256" key="1">
    <source>
        <dbReference type="SAM" id="MobiDB-lite"/>
    </source>
</evidence>
<dbReference type="AlphaFoldDB" id="A0A835CL40"/>
<comment type="caution">
    <text evidence="2">The sequence shown here is derived from an EMBL/GenBank/DDBJ whole genome shotgun (WGS) entry which is preliminary data.</text>
</comment>
<evidence type="ECO:0000313" key="2">
    <source>
        <dbReference type="EMBL" id="KAF7845431.1"/>
    </source>
</evidence>